<dbReference type="RefSeq" id="WP_074753010.1">
    <property type="nucleotide sequence ID" value="NZ_FNCO01000006.1"/>
</dbReference>
<dbReference type="OrthoDB" id="9955470at2"/>
<evidence type="ECO:0000256" key="1">
    <source>
        <dbReference type="SAM" id="SignalP"/>
    </source>
</evidence>
<keyword evidence="3" id="KW-1185">Reference proteome</keyword>
<organism evidence="2 3">
    <name type="scientific">Pseudomonas abietaniphila</name>
    <dbReference type="NCBI Taxonomy" id="89065"/>
    <lineage>
        <taxon>Bacteria</taxon>
        <taxon>Pseudomonadati</taxon>
        <taxon>Pseudomonadota</taxon>
        <taxon>Gammaproteobacteria</taxon>
        <taxon>Pseudomonadales</taxon>
        <taxon>Pseudomonadaceae</taxon>
        <taxon>Pseudomonas</taxon>
    </lineage>
</organism>
<name>A0A1G8C5C2_9PSED</name>
<sequence length="84" mass="8934">MLNFNKFFLALAFLGGSAATQAAESNVDVSRTDFARSHKKLTGIMMASTAKLSDAAPAMSAAYAAQSTSLTESPDSYLPVYHRL</sequence>
<dbReference type="STRING" id="89065.SAMN05216605_106156"/>
<reference evidence="3" key="1">
    <citation type="submission" date="2016-10" db="EMBL/GenBank/DDBJ databases">
        <authorList>
            <person name="Varghese N."/>
            <person name="Submissions S."/>
        </authorList>
    </citation>
    <scope>NUCLEOTIDE SEQUENCE [LARGE SCALE GENOMIC DNA]</scope>
    <source>
        <strain evidence="3">ATCC 700689</strain>
    </source>
</reference>
<feature type="signal peptide" evidence="1">
    <location>
        <begin position="1"/>
        <end position="22"/>
    </location>
</feature>
<proteinExistence type="predicted"/>
<keyword evidence="1" id="KW-0732">Signal</keyword>
<evidence type="ECO:0000313" key="3">
    <source>
        <dbReference type="Proteomes" id="UP000182894"/>
    </source>
</evidence>
<evidence type="ECO:0000313" key="2">
    <source>
        <dbReference type="EMBL" id="SDH40681.1"/>
    </source>
</evidence>
<dbReference type="AlphaFoldDB" id="A0A1G8C5C2"/>
<feature type="chain" id="PRO_5010360511" evidence="1">
    <location>
        <begin position="23"/>
        <end position="84"/>
    </location>
</feature>
<accession>A0A1G8C5C2</accession>
<dbReference type="EMBL" id="FNCO01000006">
    <property type="protein sequence ID" value="SDH40681.1"/>
    <property type="molecule type" value="Genomic_DNA"/>
</dbReference>
<dbReference type="Proteomes" id="UP000182894">
    <property type="component" value="Unassembled WGS sequence"/>
</dbReference>
<protein>
    <submittedName>
        <fullName evidence="2">Uncharacterized protein</fullName>
    </submittedName>
</protein>
<gene>
    <name evidence="2" type="ORF">SAMN05216605_106156</name>
</gene>